<dbReference type="InterPro" id="IPR036318">
    <property type="entry name" value="FAD-bd_PCMH-like_sf"/>
</dbReference>
<evidence type="ECO:0000256" key="2">
    <source>
        <dbReference type="SAM" id="Phobius"/>
    </source>
</evidence>
<organism evidence="4 5">
    <name type="scientific">Legionella wadsworthii</name>
    <dbReference type="NCBI Taxonomy" id="28088"/>
    <lineage>
        <taxon>Bacteria</taxon>
        <taxon>Pseudomonadati</taxon>
        <taxon>Pseudomonadota</taxon>
        <taxon>Gammaproteobacteria</taxon>
        <taxon>Legionellales</taxon>
        <taxon>Legionellaceae</taxon>
        <taxon>Legionella</taxon>
    </lineage>
</organism>
<dbReference type="SUPFAM" id="SSF56176">
    <property type="entry name" value="FAD-binding/transporter-associated domain-like"/>
    <property type="match status" value="1"/>
</dbReference>
<keyword evidence="1" id="KW-0285">Flavoprotein</keyword>
<reference evidence="4 5" key="1">
    <citation type="submission" date="2018-06" db="EMBL/GenBank/DDBJ databases">
        <authorList>
            <consortium name="Pathogen Informatics"/>
            <person name="Doyle S."/>
        </authorList>
    </citation>
    <scope>NUCLEOTIDE SEQUENCE [LARGE SCALE GENOMIC DNA]</scope>
    <source>
        <strain evidence="4 5">NCTC11532</strain>
    </source>
</reference>
<dbReference type="OrthoDB" id="143770at2"/>
<feature type="domain" description="FAD-binding PCMH-type" evidence="3">
    <location>
        <begin position="14"/>
        <end position="181"/>
    </location>
</feature>
<keyword evidence="1" id="KW-0274">FAD</keyword>
<dbReference type="EC" id="1.-.-.-" evidence="4"/>
<evidence type="ECO:0000313" key="4">
    <source>
        <dbReference type="EMBL" id="STY28994.1"/>
    </source>
</evidence>
<dbReference type="InterPro" id="IPR006094">
    <property type="entry name" value="Oxid_FAD_bind_N"/>
</dbReference>
<dbReference type="PANTHER" id="PTHR43762:SF1">
    <property type="entry name" value="D-ARABINONO-1,4-LACTONE OXIDASE"/>
    <property type="match status" value="1"/>
</dbReference>
<sequence length="429" mass="48757">MRSKRRTLTNFSNARSSQSFCVRPDNEEQLTDYLAHYSQKNLLVRGSGLSYNDSCFNTDGVIINTERLNHFIHFDDESGIVICQGGVTLKDLFLVHPDFIPPVIPGTVHATVAGCIAHDVHGKNNHRAGSFGHHLVGFDLLIGSKKYACSPNQNSELFYATIAGLGLTGVITRAAIRLKKMPRFVQAYHQQFDSLQTLTENMSTLGIQHDYQVAWLDLLHPVPRAILSIADHCEPFMNKDSRILSVPKIPFPVIKEWNLKIFNHYFFTKKKGHEKLSLQQFNNPLDRLLHWNRFYGAKGLIQFQALFNETDALSTIEQLISLIRAHKATPTLAVLKLFTQSGKGLLSFCKPGFTLAIDFINNAEAQKAITAMNQFIADINARIYLAKDIFLNEQQFKYMYEQQDQFCDLLKQYQCNMNSDLARRLGIKK</sequence>
<dbReference type="EMBL" id="UGPB01000001">
    <property type="protein sequence ID" value="STY28994.1"/>
    <property type="molecule type" value="Genomic_DNA"/>
</dbReference>
<accession>A0A378LQE4</accession>
<dbReference type="Gene3D" id="3.30.465.10">
    <property type="match status" value="1"/>
</dbReference>
<evidence type="ECO:0000256" key="1">
    <source>
        <dbReference type="ARBA" id="ARBA00022827"/>
    </source>
</evidence>
<dbReference type="STRING" id="1122170.GCA_000701265_01848"/>
<dbReference type="AlphaFoldDB" id="A0A378LQE4"/>
<protein>
    <submittedName>
        <fullName evidence="4">Oxidoreductase</fullName>
        <ecNumber evidence="4">1.-.-.-</ecNumber>
    </submittedName>
</protein>
<feature type="transmembrane region" description="Helical" evidence="2">
    <location>
        <begin position="157"/>
        <end position="176"/>
    </location>
</feature>
<dbReference type="PANTHER" id="PTHR43762">
    <property type="entry name" value="L-GULONOLACTONE OXIDASE"/>
    <property type="match status" value="1"/>
</dbReference>
<name>A0A378LQE4_9GAMM</name>
<gene>
    <name evidence="4" type="primary">dprE1</name>
    <name evidence="4" type="ORF">NCTC11532_01171</name>
</gene>
<proteinExistence type="predicted"/>
<dbReference type="RefSeq" id="WP_031567346.1">
    <property type="nucleotide sequence ID" value="NZ_CAAAIS010000008.1"/>
</dbReference>
<keyword evidence="2" id="KW-1133">Transmembrane helix</keyword>
<keyword evidence="4" id="KW-0560">Oxidoreductase</keyword>
<evidence type="ECO:0000259" key="3">
    <source>
        <dbReference type="PROSITE" id="PS51387"/>
    </source>
</evidence>
<dbReference type="InterPro" id="IPR016169">
    <property type="entry name" value="FAD-bd_PCMH_sub2"/>
</dbReference>
<dbReference type="GO" id="GO:0016899">
    <property type="term" value="F:oxidoreductase activity, acting on the CH-OH group of donors, oxygen as acceptor"/>
    <property type="evidence" value="ECO:0007669"/>
    <property type="project" value="InterPro"/>
</dbReference>
<keyword evidence="2" id="KW-0472">Membrane</keyword>
<dbReference type="Proteomes" id="UP000255297">
    <property type="component" value="Unassembled WGS sequence"/>
</dbReference>
<keyword evidence="5" id="KW-1185">Reference proteome</keyword>
<dbReference type="GO" id="GO:0071949">
    <property type="term" value="F:FAD binding"/>
    <property type="evidence" value="ECO:0007669"/>
    <property type="project" value="InterPro"/>
</dbReference>
<dbReference type="PROSITE" id="PS51387">
    <property type="entry name" value="FAD_PCMH"/>
    <property type="match status" value="1"/>
</dbReference>
<dbReference type="InterPro" id="IPR010031">
    <property type="entry name" value="FAD_lactone_oxidase-like"/>
</dbReference>
<dbReference type="InterPro" id="IPR016166">
    <property type="entry name" value="FAD-bd_PCMH"/>
</dbReference>
<keyword evidence="2" id="KW-0812">Transmembrane</keyword>
<dbReference type="Pfam" id="PF01565">
    <property type="entry name" value="FAD_binding_4"/>
    <property type="match status" value="1"/>
</dbReference>
<evidence type="ECO:0000313" key="5">
    <source>
        <dbReference type="Proteomes" id="UP000255297"/>
    </source>
</evidence>